<dbReference type="InterPro" id="IPR052155">
    <property type="entry name" value="Biofilm_reg_signaling"/>
</dbReference>
<evidence type="ECO:0000259" key="5">
    <source>
        <dbReference type="PROSITE" id="PS50883"/>
    </source>
</evidence>
<dbReference type="Pfam" id="PF00563">
    <property type="entry name" value="EAL"/>
    <property type="match status" value="1"/>
</dbReference>
<proteinExistence type="predicted"/>
<dbReference type="Gene3D" id="3.30.450.20">
    <property type="entry name" value="PAS domain"/>
    <property type="match status" value="1"/>
</dbReference>
<dbReference type="Gene3D" id="3.30.70.270">
    <property type="match status" value="1"/>
</dbReference>
<evidence type="ECO:0000256" key="1">
    <source>
        <dbReference type="PROSITE-ProRule" id="PRU00169"/>
    </source>
</evidence>
<dbReference type="PROSITE" id="PS50110">
    <property type="entry name" value="RESPONSE_REGULATORY"/>
    <property type="match status" value="1"/>
</dbReference>
<dbReference type="InterPro" id="IPR035965">
    <property type="entry name" value="PAS-like_dom_sf"/>
</dbReference>
<dbReference type="SMART" id="SM00086">
    <property type="entry name" value="PAC"/>
    <property type="match status" value="1"/>
</dbReference>
<sequence>MTSPEVLRLLLVEDDEDDYVITRSLLDTQRRVRFDIDWAQSYDAALNAIREDRHDLYVVDYRLGQLTGLDLIRDAWGSDPKAPVILLTGQDDYEVDLQATRLGVTDYLVKGSIDTPSLERTIRYAVRHHQAMLDLRRSEERYAVAVRATNDGIWDWDLAAGSMHFSPRWRALLGYNENLISDTPAAWFDLVHPDDIDRLHCAIDHHLAGRSAHFENEHRILHADGRWRWVLSRGLATYHPSGEAVRLTGSLSDVTERHDAQQQLVHDALHDSLTGLPNRILFMDRLAHCLRHHERDRDSHCAVLFIDIDRFKLVNDSLSHAAGDCVLIELARRTKGVLRPDDTVGRLGGDEFVILLNRIERLTDAEATANRVQRSIAEPIHAEGRELIITASIGISHSGAEITAGADELIRSADIAMYDAKRKGGARCEVFDPSMRQRLVSRVSLEAELREAIDTRRMRAFFQPIVDLGTGTIRGFEALARWPAGPSEVSPARFIPVAEEAGLIGALGRLMLHDACRTLGDWRGRGVVERDTTVSVNVSPRQLTDPALINEVRSALADSGLPGSSLVLEITESTLIERPEQIRDKLHELLALGVHIHLDDFGTGYSSLTVLHHFPGNTLKIDRAFVDTLANREESQVIIRSIIGLAHNLGLRVIAEGIEHPGQIEVLTTLGCEYGQGYYYGRPLPAADLELLLADGGTRHVHSVAVRR</sequence>
<dbReference type="NCBIfam" id="TIGR00254">
    <property type="entry name" value="GGDEF"/>
    <property type="match status" value="1"/>
</dbReference>
<dbReference type="EMBL" id="CP042430">
    <property type="protein sequence ID" value="QEC48579.1"/>
    <property type="molecule type" value="Genomic_DNA"/>
</dbReference>
<dbReference type="SMART" id="SM00052">
    <property type="entry name" value="EAL"/>
    <property type="match status" value="1"/>
</dbReference>
<feature type="domain" description="GGDEF" evidence="6">
    <location>
        <begin position="299"/>
        <end position="433"/>
    </location>
</feature>
<dbReference type="PROSITE" id="PS50112">
    <property type="entry name" value="PAS"/>
    <property type="match status" value="1"/>
</dbReference>
<dbReference type="SMART" id="SM00448">
    <property type="entry name" value="REC"/>
    <property type="match status" value="1"/>
</dbReference>
<dbReference type="SUPFAM" id="SSF52172">
    <property type="entry name" value="CheY-like"/>
    <property type="match status" value="1"/>
</dbReference>
<reference evidence="7 8" key="1">
    <citation type="journal article" date="2018" name="J. Microbiol.">
        <title>Baekduia soli gen. nov., sp. nov., a novel bacterium isolated from the soil of Baekdu Mountain and proposal of a novel family name, Baekduiaceae fam. nov.</title>
        <authorList>
            <person name="An D.S."/>
            <person name="Siddiqi M.Z."/>
            <person name="Kim K.H."/>
            <person name="Yu H.S."/>
            <person name="Im W.T."/>
        </authorList>
    </citation>
    <scope>NUCLEOTIDE SEQUENCE [LARGE SCALE GENOMIC DNA]</scope>
    <source>
        <strain evidence="7 8">BR7-21</strain>
    </source>
</reference>
<evidence type="ECO:0000259" key="3">
    <source>
        <dbReference type="PROSITE" id="PS50112"/>
    </source>
</evidence>
<evidence type="ECO:0000313" key="7">
    <source>
        <dbReference type="EMBL" id="QEC48579.1"/>
    </source>
</evidence>
<dbReference type="SMART" id="SM00091">
    <property type="entry name" value="PAS"/>
    <property type="match status" value="1"/>
</dbReference>
<dbReference type="InterPro" id="IPR043128">
    <property type="entry name" value="Rev_trsase/Diguanyl_cyclase"/>
</dbReference>
<keyword evidence="8" id="KW-1185">Reference proteome</keyword>
<dbReference type="PROSITE" id="PS50883">
    <property type="entry name" value="EAL"/>
    <property type="match status" value="1"/>
</dbReference>
<dbReference type="CDD" id="cd00156">
    <property type="entry name" value="REC"/>
    <property type="match status" value="1"/>
</dbReference>
<dbReference type="InterPro" id="IPR013655">
    <property type="entry name" value="PAS_fold_3"/>
</dbReference>
<dbReference type="Gene3D" id="3.40.50.2300">
    <property type="match status" value="1"/>
</dbReference>
<dbReference type="PROSITE" id="PS50113">
    <property type="entry name" value="PAC"/>
    <property type="match status" value="1"/>
</dbReference>
<dbReference type="InterPro" id="IPR029787">
    <property type="entry name" value="Nucleotide_cyclase"/>
</dbReference>
<dbReference type="CDD" id="cd01949">
    <property type="entry name" value="GGDEF"/>
    <property type="match status" value="1"/>
</dbReference>
<dbReference type="SMART" id="SM00267">
    <property type="entry name" value="GGDEF"/>
    <property type="match status" value="1"/>
</dbReference>
<dbReference type="AlphaFoldDB" id="A0A5B8U624"/>
<evidence type="ECO:0000313" key="8">
    <source>
        <dbReference type="Proteomes" id="UP000321805"/>
    </source>
</evidence>
<feature type="domain" description="PAC" evidence="4">
    <location>
        <begin position="214"/>
        <end position="266"/>
    </location>
</feature>
<dbReference type="InterPro" id="IPR035919">
    <property type="entry name" value="EAL_sf"/>
</dbReference>
<dbReference type="Pfam" id="PF00072">
    <property type="entry name" value="Response_reg"/>
    <property type="match status" value="1"/>
</dbReference>
<dbReference type="InterPro" id="IPR000700">
    <property type="entry name" value="PAS-assoc_C"/>
</dbReference>
<dbReference type="KEGG" id="bsol:FSW04_14035"/>
<keyword evidence="1" id="KW-0597">Phosphoprotein</keyword>
<organism evidence="7 8">
    <name type="scientific">Baekduia soli</name>
    <dbReference type="NCBI Taxonomy" id="496014"/>
    <lineage>
        <taxon>Bacteria</taxon>
        <taxon>Bacillati</taxon>
        <taxon>Actinomycetota</taxon>
        <taxon>Thermoleophilia</taxon>
        <taxon>Solirubrobacterales</taxon>
        <taxon>Baekduiaceae</taxon>
        <taxon>Baekduia</taxon>
    </lineage>
</organism>
<dbReference type="CDD" id="cd01948">
    <property type="entry name" value="EAL"/>
    <property type="match status" value="1"/>
</dbReference>
<feature type="domain" description="Response regulatory" evidence="2">
    <location>
        <begin position="8"/>
        <end position="125"/>
    </location>
</feature>
<dbReference type="Pfam" id="PF08447">
    <property type="entry name" value="PAS_3"/>
    <property type="match status" value="1"/>
</dbReference>
<dbReference type="InterPro" id="IPR000014">
    <property type="entry name" value="PAS"/>
</dbReference>
<protein>
    <submittedName>
        <fullName evidence="7">EAL domain-containing protein</fullName>
    </submittedName>
</protein>
<dbReference type="OrthoDB" id="23692at2"/>
<accession>A0A5B8U624</accession>
<dbReference type="PANTHER" id="PTHR44757">
    <property type="entry name" value="DIGUANYLATE CYCLASE DGCP"/>
    <property type="match status" value="1"/>
</dbReference>
<dbReference type="PANTHER" id="PTHR44757:SF2">
    <property type="entry name" value="BIOFILM ARCHITECTURE MAINTENANCE PROTEIN MBAA"/>
    <property type="match status" value="1"/>
</dbReference>
<dbReference type="PROSITE" id="PS50887">
    <property type="entry name" value="GGDEF"/>
    <property type="match status" value="1"/>
</dbReference>
<dbReference type="Gene3D" id="3.20.20.450">
    <property type="entry name" value="EAL domain"/>
    <property type="match status" value="1"/>
</dbReference>
<dbReference type="InterPro" id="IPR001789">
    <property type="entry name" value="Sig_transdc_resp-reg_receiver"/>
</dbReference>
<name>A0A5B8U624_9ACTN</name>
<dbReference type="CDD" id="cd00130">
    <property type="entry name" value="PAS"/>
    <property type="match status" value="1"/>
</dbReference>
<dbReference type="Pfam" id="PF00990">
    <property type="entry name" value="GGDEF"/>
    <property type="match status" value="1"/>
</dbReference>
<dbReference type="NCBIfam" id="TIGR00229">
    <property type="entry name" value="sensory_box"/>
    <property type="match status" value="1"/>
</dbReference>
<dbReference type="InterPro" id="IPR001633">
    <property type="entry name" value="EAL_dom"/>
</dbReference>
<dbReference type="InterPro" id="IPR001610">
    <property type="entry name" value="PAC"/>
</dbReference>
<dbReference type="SUPFAM" id="SSF55073">
    <property type="entry name" value="Nucleotide cyclase"/>
    <property type="match status" value="1"/>
</dbReference>
<dbReference type="Proteomes" id="UP000321805">
    <property type="component" value="Chromosome"/>
</dbReference>
<evidence type="ECO:0000259" key="2">
    <source>
        <dbReference type="PROSITE" id="PS50110"/>
    </source>
</evidence>
<dbReference type="InterPro" id="IPR011006">
    <property type="entry name" value="CheY-like_superfamily"/>
</dbReference>
<feature type="modified residue" description="4-aspartylphosphate" evidence="1">
    <location>
        <position position="60"/>
    </location>
</feature>
<feature type="domain" description="PAS" evidence="3">
    <location>
        <begin position="138"/>
        <end position="210"/>
    </location>
</feature>
<dbReference type="GO" id="GO:0000160">
    <property type="term" value="P:phosphorelay signal transduction system"/>
    <property type="evidence" value="ECO:0007669"/>
    <property type="project" value="InterPro"/>
</dbReference>
<gene>
    <name evidence="7" type="ORF">FSW04_14035</name>
</gene>
<dbReference type="SUPFAM" id="SSF55785">
    <property type="entry name" value="PYP-like sensor domain (PAS domain)"/>
    <property type="match status" value="1"/>
</dbReference>
<dbReference type="SUPFAM" id="SSF141868">
    <property type="entry name" value="EAL domain-like"/>
    <property type="match status" value="1"/>
</dbReference>
<evidence type="ECO:0000259" key="6">
    <source>
        <dbReference type="PROSITE" id="PS50887"/>
    </source>
</evidence>
<feature type="domain" description="EAL" evidence="5">
    <location>
        <begin position="442"/>
        <end position="697"/>
    </location>
</feature>
<evidence type="ECO:0000259" key="4">
    <source>
        <dbReference type="PROSITE" id="PS50113"/>
    </source>
</evidence>
<dbReference type="InterPro" id="IPR000160">
    <property type="entry name" value="GGDEF_dom"/>
</dbReference>